<organism evidence="1 2">
    <name type="scientific">Nonomuraea rosea</name>
    <dbReference type="NCBI Taxonomy" id="638574"/>
    <lineage>
        <taxon>Bacteria</taxon>
        <taxon>Bacillati</taxon>
        <taxon>Actinomycetota</taxon>
        <taxon>Actinomycetes</taxon>
        <taxon>Streptosporangiales</taxon>
        <taxon>Streptosporangiaceae</taxon>
        <taxon>Nonomuraea</taxon>
    </lineage>
</organism>
<keyword evidence="2" id="KW-1185">Reference proteome</keyword>
<accession>A0ABP6ZQS5</accession>
<name>A0ABP6ZQS5_9ACTN</name>
<comment type="caution">
    <text evidence="1">The sequence shown here is derived from an EMBL/GenBank/DDBJ whole genome shotgun (WGS) entry which is preliminary data.</text>
</comment>
<evidence type="ECO:0000313" key="2">
    <source>
        <dbReference type="Proteomes" id="UP001500630"/>
    </source>
</evidence>
<dbReference type="Proteomes" id="UP001500630">
    <property type="component" value="Unassembled WGS sequence"/>
</dbReference>
<proteinExistence type="predicted"/>
<evidence type="ECO:0000313" key="1">
    <source>
        <dbReference type="EMBL" id="GAA3613868.1"/>
    </source>
</evidence>
<sequence>MLVAAALAIEGLSACAYSQPRTIDPSDGDVAKRRDAARRTVAARLDHARRTAGVTKEISRLTIDRCRRGNDDAKNTEDFLSICSLIQQRAYVWDGDVNGFLDRFPTCDGTLTNREKWRKLRGKPAPGDLARTYDAGDLPGLECSAVEIEFVTSATPQLDLETIKPGAIIMDPDSGIDDPYHWVVEGKPWLADWLKIRHKNRFLVAMSTIQDYAVTSRRRARPSGAAS</sequence>
<gene>
    <name evidence="1" type="ORF">GCM10022419_118780</name>
</gene>
<dbReference type="EMBL" id="BAABDQ010000050">
    <property type="protein sequence ID" value="GAA3613868.1"/>
    <property type="molecule type" value="Genomic_DNA"/>
</dbReference>
<reference evidence="2" key="1">
    <citation type="journal article" date="2019" name="Int. J. Syst. Evol. Microbiol.">
        <title>The Global Catalogue of Microorganisms (GCM) 10K type strain sequencing project: providing services to taxonomists for standard genome sequencing and annotation.</title>
        <authorList>
            <consortium name="The Broad Institute Genomics Platform"/>
            <consortium name="The Broad Institute Genome Sequencing Center for Infectious Disease"/>
            <person name="Wu L."/>
            <person name="Ma J."/>
        </authorList>
    </citation>
    <scope>NUCLEOTIDE SEQUENCE [LARGE SCALE GENOMIC DNA]</scope>
    <source>
        <strain evidence="2">JCM 17326</strain>
    </source>
</reference>
<protein>
    <submittedName>
        <fullName evidence="1">Uncharacterized protein</fullName>
    </submittedName>
</protein>